<feature type="transmembrane region" description="Helical" evidence="6">
    <location>
        <begin position="304"/>
        <end position="325"/>
    </location>
</feature>
<dbReference type="STRING" id="321146.A0A139HX25"/>
<evidence type="ECO:0000313" key="9">
    <source>
        <dbReference type="Proteomes" id="UP000070133"/>
    </source>
</evidence>
<keyword evidence="3 6" id="KW-0812">Transmembrane</keyword>
<dbReference type="AlphaFoldDB" id="A0A139HX25"/>
<feature type="transmembrane region" description="Helical" evidence="6">
    <location>
        <begin position="457"/>
        <end position="482"/>
    </location>
</feature>
<feature type="transmembrane region" description="Helical" evidence="6">
    <location>
        <begin position="161"/>
        <end position="178"/>
    </location>
</feature>
<dbReference type="EMBL" id="LFZN01000004">
    <property type="protein sequence ID" value="KXT06912.1"/>
    <property type="molecule type" value="Genomic_DNA"/>
</dbReference>
<dbReference type="Proteomes" id="UP000070133">
    <property type="component" value="Unassembled WGS sequence"/>
</dbReference>
<reference evidence="8 9" key="1">
    <citation type="submission" date="2015-07" db="EMBL/GenBank/DDBJ databases">
        <title>Comparative genomics of the Sigatoka disease complex on banana suggests a link between parallel evolutionary changes in Pseudocercospora fijiensis and Pseudocercospora eumusae and increased virulence on the banana host.</title>
        <authorList>
            <person name="Chang T.-C."/>
            <person name="Salvucci A."/>
            <person name="Crous P.W."/>
            <person name="Stergiopoulos I."/>
        </authorList>
    </citation>
    <scope>NUCLEOTIDE SEQUENCE [LARGE SCALE GENOMIC DNA]</scope>
    <source>
        <strain evidence="8 9">CBS 114824</strain>
    </source>
</reference>
<comment type="subcellular location">
    <subcellularLocation>
        <location evidence="1">Membrane</location>
        <topology evidence="1">Multi-pass membrane protein</topology>
    </subcellularLocation>
</comment>
<evidence type="ECO:0000256" key="5">
    <source>
        <dbReference type="ARBA" id="ARBA00023136"/>
    </source>
</evidence>
<organism evidence="8 9">
    <name type="scientific">Pseudocercospora eumusae</name>
    <dbReference type="NCBI Taxonomy" id="321146"/>
    <lineage>
        <taxon>Eukaryota</taxon>
        <taxon>Fungi</taxon>
        <taxon>Dikarya</taxon>
        <taxon>Ascomycota</taxon>
        <taxon>Pezizomycotina</taxon>
        <taxon>Dothideomycetes</taxon>
        <taxon>Dothideomycetidae</taxon>
        <taxon>Mycosphaerellales</taxon>
        <taxon>Mycosphaerellaceae</taxon>
        <taxon>Pseudocercospora</taxon>
    </lineage>
</organism>
<evidence type="ECO:0000256" key="2">
    <source>
        <dbReference type="ARBA" id="ARBA00008066"/>
    </source>
</evidence>
<protein>
    <recommendedName>
        <fullName evidence="7">Amino acid transporter transmembrane domain-containing protein</fullName>
    </recommendedName>
</protein>
<keyword evidence="9" id="KW-1185">Reference proteome</keyword>
<comment type="similarity">
    <text evidence="2">Belongs to the amino acid/polyamine transporter 2 family.</text>
</comment>
<evidence type="ECO:0000259" key="7">
    <source>
        <dbReference type="Pfam" id="PF01490"/>
    </source>
</evidence>
<dbReference type="GO" id="GO:0015179">
    <property type="term" value="F:L-amino acid transmembrane transporter activity"/>
    <property type="evidence" value="ECO:0007669"/>
    <property type="project" value="TreeGrafter"/>
</dbReference>
<comment type="caution">
    <text evidence="8">The sequence shown here is derived from an EMBL/GenBank/DDBJ whole genome shotgun (WGS) entry which is preliminary data.</text>
</comment>
<dbReference type="Pfam" id="PF01490">
    <property type="entry name" value="Aa_trans"/>
    <property type="match status" value="1"/>
</dbReference>
<feature type="transmembrane region" description="Helical" evidence="6">
    <location>
        <begin position="354"/>
        <end position="372"/>
    </location>
</feature>
<feature type="transmembrane region" description="Helical" evidence="6">
    <location>
        <begin position="76"/>
        <end position="99"/>
    </location>
</feature>
<feature type="transmembrane region" description="Helical" evidence="6">
    <location>
        <begin position="50"/>
        <end position="70"/>
    </location>
</feature>
<keyword evidence="4 6" id="KW-1133">Transmembrane helix</keyword>
<evidence type="ECO:0000313" key="8">
    <source>
        <dbReference type="EMBL" id="KXT06912.1"/>
    </source>
</evidence>
<feature type="transmembrane region" description="Helical" evidence="6">
    <location>
        <begin position="227"/>
        <end position="250"/>
    </location>
</feature>
<evidence type="ECO:0000256" key="3">
    <source>
        <dbReference type="ARBA" id="ARBA00022692"/>
    </source>
</evidence>
<evidence type="ECO:0000256" key="6">
    <source>
        <dbReference type="SAM" id="Phobius"/>
    </source>
</evidence>
<feature type="transmembrane region" description="Helical" evidence="6">
    <location>
        <begin position="378"/>
        <end position="400"/>
    </location>
</feature>
<evidence type="ECO:0000256" key="4">
    <source>
        <dbReference type="ARBA" id="ARBA00022989"/>
    </source>
</evidence>
<gene>
    <name evidence="8" type="ORF">AC578_7150</name>
</gene>
<feature type="transmembrane region" description="Helical" evidence="6">
    <location>
        <begin position="120"/>
        <end position="141"/>
    </location>
</feature>
<dbReference type="GO" id="GO:0016020">
    <property type="term" value="C:membrane"/>
    <property type="evidence" value="ECO:0007669"/>
    <property type="project" value="UniProtKB-SubCell"/>
</dbReference>
<dbReference type="Gene3D" id="1.20.1740.10">
    <property type="entry name" value="Amino acid/polyamine transporter I"/>
    <property type="match status" value="1"/>
</dbReference>
<dbReference type="OrthoDB" id="294730at2759"/>
<name>A0A139HX25_9PEZI</name>
<feature type="transmembrane region" description="Helical" evidence="6">
    <location>
        <begin position="185"/>
        <end position="207"/>
    </location>
</feature>
<keyword evidence="5 6" id="KW-0472">Membrane</keyword>
<feature type="transmembrane region" description="Helical" evidence="6">
    <location>
        <begin position="262"/>
        <end position="284"/>
    </location>
</feature>
<accession>A0A139HX25</accession>
<sequence>MGPPQEPSSNANDELAIANVSSEEAFEHTRSPAEGHVHDLRIKKISWIQAVFVLIAETISLGVLSLPAAVADLGMILGVVMILFFSVITTAAGFMLYGLKIQYPKLKGFSDAARMVAGPAGAVVVETLNMLLLVFVMAAHILTFSTEANAIAGDDMWKCTVVFKVIGLIICLTCTLPRTLKSQSWLSLISCCSIITATMIALIAIAIEKPEIGSARASPPANVTDFADWSLAISNILVSFTGSLAYFHVMEEMEKPRDFPKALVATNIVMVSMYIVVGIVIYWYAGQDVASPALGSAGPLIKKLSYGIATPTIVVAGVIAAYLACKNMHRFWWDKIRHQPDVVYEQSWRSRGTWAIIVAFLWTLAFVLANVLPFFSPLLALIGAISGTWICLGLPAWYCLCQIRDKLMANSHPGAEKAEEVKTEDELYSERAQCLAPESGRWWKCFKFPPGADRRIVAVWATCWLFVALSCFLVVIGLYGSILSMVRAGNVSYHPFTCTA</sequence>
<dbReference type="InterPro" id="IPR013057">
    <property type="entry name" value="AA_transpt_TM"/>
</dbReference>
<feature type="domain" description="Amino acid transporter transmembrane" evidence="7">
    <location>
        <begin position="43"/>
        <end position="407"/>
    </location>
</feature>
<evidence type="ECO:0000256" key="1">
    <source>
        <dbReference type="ARBA" id="ARBA00004141"/>
    </source>
</evidence>
<proteinExistence type="inferred from homology"/>
<dbReference type="PANTHER" id="PTHR22950:SF479">
    <property type="entry name" value="AMINO ACID TRANSPORTER (EUROFUNG)-RELATED"/>
    <property type="match status" value="1"/>
</dbReference>
<dbReference type="PANTHER" id="PTHR22950">
    <property type="entry name" value="AMINO ACID TRANSPORTER"/>
    <property type="match status" value="1"/>
</dbReference>